<protein>
    <submittedName>
        <fullName evidence="1">Uncharacterized protein</fullName>
    </submittedName>
</protein>
<keyword evidence="2" id="KW-1185">Reference proteome</keyword>
<name>A0A8X6JBP0_TRICU</name>
<organism evidence="1 2">
    <name type="scientific">Trichonephila clavata</name>
    <name type="common">Joro spider</name>
    <name type="synonym">Nephila clavata</name>
    <dbReference type="NCBI Taxonomy" id="2740835"/>
    <lineage>
        <taxon>Eukaryota</taxon>
        <taxon>Metazoa</taxon>
        <taxon>Ecdysozoa</taxon>
        <taxon>Arthropoda</taxon>
        <taxon>Chelicerata</taxon>
        <taxon>Arachnida</taxon>
        <taxon>Araneae</taxon>
        <taxon>Araneomorphae</taxon>
        <taxon>Entelegynae</taxon>
        <taxon>Araneoidea</taxon>
        <taxon>Nephilidae</taxon>
        <taxon>Trichonephila</taxon>
    </lineage>
</organism>
<dbReference type="AlphaFoldDB" id="A0A8X6JBP0"/>
<dbReference type="Proteomes" id="UP000887116">
    <property type="component" value="Unassembled WGS sequence"/>
</dbReference>
<reference evidence="1" key="1">
    <citation type="submission" date="2020-07" db="EMBL/GenBank/DDBJ databases">
        <title>Multicomponent nature underlies the extraordinary mechanical properties of spider dragline silk.</title>
        <authorList>
            <person name="Kono N."/>
            <person name="Nakamura H."/>
            <person name="Mori M."/>
            <person name="Yoshida Y."/>
            <person name="Ohtoshi R."/>
            <person name="Malay A.D."/>
            <person name="Moran D.A.P."/>
            <person name="Tomita M."/>
            <person name="Numata K."/>
            <person name="Arakawa K."/>
        </authorList>
    </citation>
    <scope>NUCLEOTIDE SEQUENCE</scope>
</reference>
<evidence type="ECO:0000313" key="1">
    <source>
        <dbReference type="EMBL" id="GFR29100.1"/>
    </source>
</evidence>
<dbReference type="EMBL" id="BMAO01019215">
    <property type="protein sequence ID" value="GFR29100.1"/>
    <property type="molecule type" value="Genomic_DNA"/>
</dbReference>
<sequence length="119" mass="13529">MRCCYHFHFFECIQICFFFRNTRLHALSPPKGIHLFRSQPLCTAREKQPSLCTRLAEVKPPTPTRLVLPLLIVCGRGNRLSLKLSASAPLGEKKMSENCEAILVELPHSVSLSSFFQEL</sequence>
<accession>A0A8X6JBP0</accession>
<gene>
    <name evidence="1" type="ORF">TNCT_144731</name>
</gene>
<evidence type="ECO:0000313" key="2">
    <source>
        <dbReference type="Proteomes" id="UP000887116"/>
    </source>
</evidence>
<proteinExistence type="predicted"/>
<comment type="caution">
    <text evidence="1">The sequence shown here is derived from an EMBL/GenBank/DDBJ whole genome shotgun (WGS) entry which is preliminary data.</text>
</comment>